<evidence type="ECO:0000256" key="5">
    <source>
        <dbReference type="ARBA" id="ARBA00023242"/>
    </source>
</evidence>
<dbReference type="InterPro" id="IPR027417">
    <property type="entry name" value="P-loop_NTPase"/>
</dbReference>
<comment type="caution">
    <text evidence="9">The sequence shown here is derived from an EMBL/GenBank/DDBJ whole genome shotgun (WGS) entry which is preliminary data.</text>
</comment>
<proteinExistence type="inferred from homology"/>
<organism evidence="9 10">
    <name type="scientific">Ephemerocybe angulata</name>
    <dbReference type="NCBI Taxonomy" id="980116"/>
    <lineage>
        <taxon>Eukaryota</taxon>
        <taxon>Fungi</taxon>
        <taxon>Dikarya</taxon>
        <taxon>Basidiomycota</taxon>
        <taxon>Agaricomycotina</taxon>
        <taxon>Agaricomycetes</taxon>
        <taxon>Agaricomycetidae</taxon>
        <taxon>Agaricales</taxon>
        <taxon>Agaricineae</taxon>
        <taxon>Psathyrellaceae</taxon>
        <taxon>Ephemerocybe</taxon>
    </lineage>
</organism>
<feature type="compositionally biased region" description="Low complexity" evidence="6">
    <location>
        <begin position="335"/>
        <end position="350"/>
    </location>
</feature>
<keyword evidence="5" id="KW-0539">Nucleus</keyword>
<dbReference type="Gene3D" id="3.40.50.300">
    <property type="entry name" value="P-loop containing nucleotide triphosphate hydrolases"/>
    <property type="match status" value="1"/>
</dbReference>
<evidence type="ECO:0000256" key="1">
    <source>
        <dbReference type="ARBA" id="ARBA00004123"/>
    </source>
</evidence>
<evidence type="ECO:0000259" key="8">
    <source>
        <dbReference type="Pfam" id="PF14629"/>
    </source>
</evidence>
<feature type="compositionally biased region" description="Polar residues" evidence="6">
    <location>
        <begin position="454"/>
        <end position="469"/>
    </location>
</feature>
<feature type="region of interest" description="Disordered" evidence="6">
    <location>
        <begin position="633"/>
        <end position="670"/>
    </location>
</feature>
<dbReference type="PANTHER" id="PTHR12087:SF0">
    <property type="entry name" value="ORIGIN RECOGNITION COMPLEX SUBUNIT 4"/>
    <property type="match status" value="1"/>
</dbReference>
<comment type="similarity">
    <text evidence="2">Belongs to the ORC4 family.</text>
</comment>
<keyword evidence="10" id="KW-1185">Reference proteome</keyword>
<evidence type="ECO:0000259" key="7">
    <source>
        <dbReference type="Pfam" id="PF13191"/>
    </source>
</evidence>
<evidence type="ECO:0000256" key="6">
    <source>
        <dbReference type="SAM" id="MobiDB-lite"/>
    </source>
</evidence>
<feature type="compositionally biased region" description="Low complexity" evidence="6">
    <location>
        <begin position="131"/>
        <end position="142"/>
    </location>
</feature>
<name>A0A8H5F0R0_9AGAR</name>
<feature type="compositionally biased region" description="Low complexity" evidence="6">
    <location>
        <begin position="200"/>
        <end position="212"/>
    </location>
</feature>
<protein>
    <recommendedName>
        <fullName evidence="11">Origin recognition complex subunit 4</fullName>
    </recommendedName>
</protein>
<dbReference type="EMBL" id="JAACJK010000175">
    <property type="protein sequence ID" value="KAF5319018.1"/>
    <property type="molecule type" value="Genomic_DNA"/>
</dbReference>
<dbReference type="Pfam" id="PF14629">
    <property type="entry name" value="ORC4_C"/>
    <property type="match status" value="1"/>
</dbReference>
<accession>A0A8H5F0R0</accession>
<dbReference type="SUPFAM" id="SSF52540">
    <property type="entry name" value="P-loop containing nucleoside triphosphate hydrolases"/>
    <property type="match status" value="1"/>
</dbReference>
<feature type="region of interest" description="Disordered" evidence="6">
    <location>
        <begin position="99"/>
        <end position="474"/>
    </location>
</feature>
<evidence type="ECO:0000256" key="3">
    <source>
        <dbReference type="ARBA" id="ARBA00022705"/>
    </source>
</evidence>
<feature type="domain" description="Orc1-like AAA ATPase" evidence="7">
    <location>
        <begin position="551"/>
        <end position="719"/>
    </location>
</feature>
<dbReference type="Proteomes" id="UP000541558">
    <property type="component" value="Unassembled WGS sequence"/>
</dbReference>
<dbReference type="InterPro" id="IPR032705">
    <property type="entry name" value="ORC4_C"/>
</dbReference>
<evidence type="ECO:0008006" key="11">
    <source>
        <dbReference type="Google" id="ProtNLM"/>
    </source>
</evidence>
<dbReference type="AlphaFoldDB" id="A0A8H5F0R0"/>
<dbReference type="Pfam" id="PF13191">
    <property type="entry name" value="AAA_16"/>
    <property type="match status" value="1"/>
</dbReference>
<feature type="region of interest" description="Disordered" evidence="6">
    <location>
        <begin position="1"/>
        <end position="84"/>
    </location>
</feature>
<dbReference type="PANTHER" id="PTHR12087">
    <property type="entry name" value="ORIGIN RECOGNITION COMPLEX SUBUNIT 4"/>
    <property type="match status" value="1"/>
</dbReference>
<feature type="compositionally biased region" description="Acidic residues" evidence="6">
    <location>
        <begin position="439"/>
        <end position="451"/>
    </location>
</feature>
<dbReference type="InterPro" id="IPR016527">
    <property type="entry name" value="ORC4"/>
</dbReference>
<dbReference type="OrthoDB" id="343623at2759"/>
<feature type="compositionally biased region" description="Basic and acidic residues" evidence="6">
    <location>
        <begin position="1"/>
        <end position="15"/>
    </location>
</feature>
<evidence type="ECO:0000256" key="2">
    <source>
        <dbReference type="ARBA" id="ARBA00005334"/>
    </source>
</evidence>
<gene>
    <name evidence="9" type="ORF">D9611_012651</name>
</gene>
<dbReference type="GO" id="GO:0005664">
    <property type="term" value="C:nuclear origin of replication recognition complex"/>
    <property type="evidence" value="ECO:0007669"/>
    <property type="project" value="TreeGrafter"/>
</dbReference>
<evidence type="ECO:0000313" key="9">
    <source>
        <dbReference type="EMBL" id="KAF5319018.1"/>
    </source>
</evidence>
<dbReference type="GO" id="GO:0006270">
    <property type="term" value="P:DNA replication initiation"/>
    <property type="evidence" value="ECO:0007669"/>
    <property type="project" value="TreeGrafter"/>
</dbReference>
<feature type="domain" description="Origin recognition complex subunit 4 C-terminal" evidence="8">
    <location>
        <begin position="771"/>
        <end position="975"/>
    </location>
</feature>
<evidence type="ECO:0000313" key="10">
    <source>
        <dbReference type="Proteomes" id="UP000541558"/>
    </source>
</evidence>
<sequence length="991" mass="106530">MPPKRKAEVLGEDTKSNATGARKTRSSGPASPVKAATTSKQTRSGLAIAPAEPKKRVYGGKRITGTNKPTKTVVVPDPADESEGELVQEKVAVKVVKAKAAGRMTRGRTKPNVEVEAASNSSKENSRKPARTTATRGRTNANQVEPEAPAVESEDEAAVPDSAAQPPPKRRRTAATSSTKINVEPAVPAKRNTRTTATTSVADPVPSAPAAKPRGKQPKAKTTASVIIEAEGSLEDPPEVPAPKRRGRPPKGKEPPKDLVVVPEPPVRKTRGRPGKAKALAPPIPTAQKEGTASPELPLRKPRGRQPQTKAAPSPAPENQDDSESDAEAPPSPLKGRGSARAATRTTSAAKRPRSTTPTPSVNPLPRKRQTTAKSTARVPTPSSLFSAEDNDDQEEASQPEVEVPPSPTKRRVVVVEIEQPKTPKRKRGAANTAKEPETVPETDEEQDEETTTLPSSPIKQPVFPTTPSRHAGARSVLTSPTKVAGSGGILPPHLIPCLTAQKRAVLRALCNPPSGAAVALPDAQPAKKGKGKAKAVENEAEEEYDNTAAYEQLKDLLEGTVFRNEGNSCLLLGPRGSGKTRIFERCLSELSQSDSNPKPIVIRLSGWVQSSDRLALRQIAIQLAEQTGNSYLSQFNDENGDEPSHQPQNNDDNPFLDDDAAGTSNEAISLPPSSHLPALIALLPTLKRPTIVMVDAFDLFALHPRQALLYCLLDTVQACQSSNGNKGLAVIGLTSRVDVVQLLEKRVKSRFSGRIVRVSNVSREEGWIQIMRKCLLPPSDTPSITDEEDEDAGEDWSSLWAAGVEKFLSDPSTDKIVRETYAIVREVRLLVRLLTPVIARLSPSQPYPTAKLLQAAAVAQRVRTPHTDLHTLPYPALCLLIAGYQSGVKGHPVFTFEMLLEAFLSQVRASSAAPILLHGTSIGMVKCSRNVMLSAFESLIASRIFVATAAPSITTPKEYVKYRSVIEREDLKRGIEKTGQVSLKKWWSKA</sequence>
<dbReference type="GO" id="GO:0003688">
    <property type="term" value="F:DNA replication origin binding"/>
    <property type="evidence" value="ECO:0007669"/>
    <property type="project" value="TreeGrafter"/>
</dbReference>
<reference evidence="9 10" key="1">
    <citation type="journal article" date="2020" name="ISME J.">
        <title>Uncovering the hidden diversity of litter-decomposition mechanisms in mushroom-forming fungi.</title>
        <authorList>
            <person name="Floudas D."/>
            <person name="Bentzer J."/>
            <person name="Ahren D."/>
            <person name="Johansson T."/>
            <person name="Persson P."/>
            <person name="Tunlid A."/>
        </authorList>
    </citation>
    <scope>NUCLEOTIDE SEQUENCE [LARGE SCALE GENOMIC DNA]</scope>
    <source>
        <strain evidence="9 10">CBS 175.51</strain>
    </source>
</reference>
<dbReference type="InterPro" id="IPR041664">
    <property type="entry name" value="AAA_16"/>
</dbReference>
<evidence type="ECO:0000256" key="4">
    <source>
        <dbReference type="ARBA" id="ARBA00023125"/>
    </source>
</evidence>
<comment type="subcellular location">
    <subcellularLocation>
        <location evidence="1">Nucleus</location>
    </subcellularLocation>
</comment>
<keyword evidence="3" id="KW-0235">DNA replication</keyword>
<feature type="compositionally biased region" description="Acidic residues" evidence="6">
    <location>
        <begin position="389"/>
        <end position="398"/>
    </location>
</feature>
<keyword evidence="4" id="KW-0238">DNA-binding</keyword>